<sequence length="61" mass="6538">MSKKRFKSCGMNKYGLGIIVASVGAGIIIAVILPIWGWIIAAGGGLIFVGWFLINNCNKKK</sequence>
<accession>A0A1S8LMY1</accession>
<name>A0A1S8LMY1_9CLOT</name>
<dbReference type="AlphaFoldDB" id="A0A1S8LMY1"/>
<evidence type="ECO:0000313" key="2">
    <source>
        <dbReference type="Proteomes" id="UP000190951"/>
    </source>
</evidence>
<gene>
    <name evidence="1" type="ORF">CROST_023090</name>
</gene>
<reference evidence="1 2" key="1">
    <citation type="submission" date="2022-04" db="EMBL/GenBank/DDBJ databases">
        <title>Genome sequence of C. roseum typestrain.</title>
        <authorList>
            <person name="Poehlein A."/>
            <person name="Schoch T."/>
            <person name="Duerre P."/>
            <person name="Daniel R."/>
        </authorList>
    </citation>
    <scope>NUCLEOTIDE SEQUENCE [LARGE SCALE GENOMIC DNA]</scope>
    <source>
        <strain evidence="1 2">DSM 7320</strain>
    </source>
</reference>
<organism evidence="1 2">
    <name type="scientific">Clostridium felsineum</name>
    <dbReference type="NCBI Taxonomy" id="36839"/>
    <lineage>
        <taxon>Bacteria</taxon>
        <taxon>Bacillati</taxon>
        <taxon>Bacillota</taxon>
        <taxon>Clostridia</taxon>
        <taxon>Eubacteriales</taxon>
        <taxon>Clostridiaceae</taxon>
        <taxon>Clostridium</taxon>
    </lineage>
</organism>
<dbReference type="RefSeq" id="WP_242950845.1">
    <property type="nucleotide sequence ID" value="NZ_CP096983.1"/>
</dbReference>
<proteinExistence type="predicted"/>
<protein>
    <submittedName>
        <fullName evidence="1">Uncharacterized protein</fullName>
    </submittedName>
</protein>
<evidence type="ECO:0000313" key="1">
    <source>
        <dbReference type="EMBL" id="URZ11592.1"/>
    </source>
</evidence>
<dbReference type="EMBL" id="CP096983">
    <property type="protein sequence ID" value="URZ11592.1"/>
    <property type="molecule type" value="Genomic_DNA"/>
</dbReference>
<dbReference type="KEGG" id="crw:CROST_023090"/>
<dbReference type="STRING" id="84029.CROST_03840"/>
<keyword evidence="2" id="KW-1185">Reference proteome</keyword>
<dbReference type="Proteomes" id="UP000190951">
    <property type="component" value="Chromosome"/>
</dbReference>